<reference evidence="4" key="1">
    <citation type="submission" date="2017-02" db="UniProtKB">
        <authorList>
            <consortium name="WormBaseParasite"/>
        </authorList>
    </citation>
    <scope>IDENTIFICATION</scope>
</reference>
<keyword evidence="3" id="KW-1185">Reference proteome</keyword>
<sequence length="122" mass="14002">MGQLTSIRCYACTTMNVDRLLSDVYDATWRRWLANVRFVPKSQQCDDFFEPELALRSGVRNQACNNGVCMKMWFKGNKGNNHIWRGCISKTQKQVRPDCTRILSSEGTSRLLFRGSKVSNVC</sequence>
<evidence type="ECO:0000256" key="1">
    <source>
        <dbReference type="ARBA" id="ARBA00022729"/>
    </source>
</evidence>
<dbReference type="GO" id="GO:0032222">
    <property type="term" value="P:regulation of synaptic transmission, cholinergic"/>
    <property type="evidence" value="ECO:0007669"/>
    <property type="project" value="InterPro"/>
</dbReference>
<dbReference type="AlphaFoldDB" id="A0A0M3HND8"/>
<name>A0A0M3HND8_ASCLU</name>
<proteinExistence type="predicted"/>
<dbReference type="Pfam" id="PF17064">
    <property type="entry name" value="QVR"/>
    <property type="match status" value="1"/>
</dbReference>
<dbReference type="WBParaSite" id="ALUE_0000318401-mRNA-1">
    <property type="protein sequence ID" value="ALUE_0000318401-mRNA-1"/>
    <property type="gene ID" value="ALUE_0000318401"/>
</dbReference>
<keyword evidence="1" id="KW-0732">Signal</keyword>
<dbReference type="Proteomes" id="UP000036681">
    <property type="component" value="Unplaced"/>
</dbReference>
<dbReference type="GO" id="GO:0030431">
    <property type="term" value="P:sleep"/>
    <property type="evidence" value="ECO:0007669"/>
    <property type="project" value="InterPro"/>
</dbReference>
<keyword evidence="2" id="KW-0325">Glycoprotein</keyword>
<protein>
    <submittedName>
        <fullName evidence="4">Zf-RVT domain-containing protein</fullName>
    </submittedName>
</protein>
<evidence type="ECO:0000313" key="3">
    <source>
        <dbReference type="Proteomes" id="UP000036681"/>
    </source>
</evidence>
<organism evidence="3 4">
    <name type="scientific">Ascaris lumbricoides</name>
    <name type="common">Giant roundworm</name>
    <dbReference type="NCBI Taxonomy" id="6252"/>
    <lineage>
        <taxon>Eukaryota</taxon>
        <taxon>Metazoa</taxon>
        <taxon>Ecdysozoa</taxon>
        <taxon>Nematoda</taxon>
        <taxon>Chromadorea</taxon>
        <taxon>Rhabditida</taxon>
        <taxon>Spirurina</taxon>
        <taxon>Ascaridomorpha</taxon>
        <taxon>Ascaridoidea</taxon>
        <taxon>Ascarididae</taxon>
        <taxon>Ascaris</taxon>
    </lineage>
</organism>
<dbReference type="InterPro" id="IPR031424">
    <property type="entry name" value="QVR-like"/>
</dbReference>
<evidence type="ECO:0000256" key="2">
    <source>
        <dbReference type="ARBA" id="ARBA00023180"/>
    </source>
</evidence>
<evidence type="ECO:0000313" key="4">
    <source>
        <dbReference type="WBParaSite" id="ALUE_0000318401-mRNA-1"/>
    </source>
</evidence>
<accession>A0A0M3HND8</accession>